<evidence type="ECO:0000256" key="9">
    <source>
        <dbReference type="ARBA" id="ARBA00023229"/>
    </source>
</evidence>
<keyword evidence="4 10" id="KW-0808">Transferase</keyword>
<evidence type="ECO:0000256" key="6">
    <source>
        <dbReference type="ARBA" id="ARBA00022842"/>
    </source>
</evidence>
<feature type="binding site" evidence="10">
    <location>
        <position position="285"/>
    </location>
    <ligand>
        <name>thiamine diphosphate</name>
        <dbReference type="ChEBI" id="CHEBI:58937"/>
    </ligand>
</feature>
<dbReference type="Gene3D" id="3.40.50.920">
    <property type="match status" value="1"/>
</dbReference>
<evidence type="ECO:0000256" key="8">
    <source>
        <dbReference type="ARBA" id="ARBA00023052"/>
    </source>
</evidence>
<dbReference type="InterPro" id="IPR009014">
    <property type="entry name" value="Transketo_C/PFOR_II"/>
</dbReference>
<dbReference type="NCBIfam" id="NF003933">
    <property type="entry name" value="PRK05444.2-2"/>
    <property type="match status" value="1"/>
</dbReference>
<comment type="cofactor">
    <cofactor evidence="10">
        <name>Mg(2+)</name>
        <dbReference type="ChEBI" id="CHEBI:18420"/>
    </cofactor>
    <text evidence="10">Binds 1 Mg(2+) ion per subunit.</text>
</comment>
<evidence type="ECO:0000256" key="11">
    <source>
        <dbReference type="SAM" id="MobiDB-lite"/>
    </source>
</evidence>
<dbReference type="GO" id="GO:0008661">
    <property type="term" value="F:1-deoxy-D-xylulose-5-phosphate synthase activity"/>
    <property type="evidence" value="ECO:0007669"/>
    <property type="project" value="UniProtKB-UniRule"/>
</dbReference>
<evidence type="ECO:0000256" key="3">
    <source>
        <dbReference type="ARBA" id="ARBA00011738"/>
    </source>
</evidence>
<dbReference type="SUPFAM" id="SSF52922">
    <property type="entry name" value="TK C-terminal domain-like"/>
    <property type="match status" value="1"/>
</dbReference>
<evidence type="ECO:0000256" key="1">
    <source>
        <dbReference type="ARBA" id="ARBA00004980"/>
    </source>
</evidence>
<comment type="cofactor">
    <cofactor evidence="10">
        <name>thiamine diphosphate</name>
        <dbReference type="ChEBI" id="CHEBI:58937"/>
    </cofactor>
    <text evidence="10">Binds 1 thiamine pyrophosphate per subunit.</text>
</comment>
<keyword evidence="6 10" id="KW-0460">Magnesium</keyword>
<feature type="binding site" evidence="10">
    <location>
        <position position="366"/>
    </location>
    <ligand>
        <name>thiamine diphosphate</name>
        <dbReference type="ChEBI" id="CHEBI:58937"/>
    </ligand>
</feature>
<dbReference type="RefSeq" id="WP_283408512.1">
    <property type="nucleotide sequence ID" value="NZ_FXUF01000003.1"/>
</dbReference>
<dbReference type="EC" id="2.2.1.7" evidence="10"/>
<accession>A0AA45WUJ9</accession>
<dbReference type="GO" id="GO:0009228">
    <property type="term" value="P:thiamine biosynthetic process"/>
    <property type="evidence" value="ECO:0007669"/>
    <property type="project" value="UniProtKB-UniRule"/>
</dbReference>
<feature type="binding site" evidence="10">
    <location>
        <position position="74"/>
    </location>
    <ligand>
        <name>thiamine diphosphate</name>
        <dbReference type="ChEBI" id="CHEBI:58937"/>
    </ligand>
</feature>
<gene>
    <name evidence="10" type="primary">dxs</name>
    <name evidence="13" type="ORF">SAMN06296020_103245</name>
</gene>
<comment type="similarity">
    <text evidence="2 10">Belongs to the transketolase family. DXPS subfamily.</text>
</comment>
<dbReference type="InterPro" id="IPR029061">
    <property type="entry name" value="THDP-binding"/>
</dbReference>
<dbReference type="PANTHER" id="PTHR43322">
    <property type="entry name" value="1-D-DEOXYXYLULOSE 5-PHOSPHATE SYNTHASE-RELATED"/>
    <property type="match status" value="1"/>
</dbReference>
<feature type="domain" description="Transketolase-like pyrimidine-binding" evidence="12">
    <location>
        <begin position="315"/>
        <end position="479"/>
    </location>
</feature>
<dbReference type="InterPro" id="IPR049557">
    <property type="entry name" value="Transketolase_CS"/>
</dbReference>
<dbReference type="NCBIfam" id="TIGR00204">
    <property type="entry name" value="dxs"/>
    <property type="match status" value="1"/>
</dbReference>
<evidence type="ECO:0000256" key="2">
    <source>
        <dbReference type="ARBA" id="ARBA00011081"/>
    </source>
</evidence>
<organism evidence="13 14">
    <name type="scientific">Anoxynatronum buryatiense</name>
    <dbReference type="NCBI Taxonomy" id="489973"/>
    <lineage>
        <taxon>Bacteria</taxon>
        <taxon>Bacillati</taxon>
        <taxon>Bacillota</taxon>
        <taxon>Clostridia</taxon>
        <taxon>Eubacteriales</taxon>
        <taxon>Clostridiaceae</taxon>
        <taxon>Anoxynatronum</taxon>
    </lineage>
</organism>
<evidence type="ECO:0000259" key="12">
    <source>
        <dbReference type="SMART" id="SM00861"/>
    </source>
</evidence>
<comment type="caution">
    <text evidence="13">The sequence shown here is derived from an EMBL/GenBank/DDBJ whole genome shotgun (WGS) entry which is preliminary data.</text>
</comment>
<feature type="binding site" evidence="10">
    <location>
        <position position="146"/>
    </location>
    <ligand>
        <name>Mg(2+)</name>
        <dbReference type="ChEBI" id="CHEBI:18420"/>
    </ligand>
</feature>
<dbReference type="GO" id="GO:0016114">
    <property type="term" value="P:terpenoid biosynthetic process"/>
    <property type="evidence" value="ECO:0007669"/>
    <property type="project" value="UniProtKB-UniRule"/>
</dbReference>
<dbReference type="PROSITE" id="PS00801">
    <property type="entry name" value="TRANSKETOLASE_1"/>
    <property type="match status" value="1"/>
</dbReference>
<dbReference type="Proteomes" id="UP001158066">
    <property type="component" value="Unassembled WGS sequence"/>
</dbReference>
<dbReference type="GO" id="GO:0000287">
    <property type="term" value="F:magnesium ion binding"/>
    <property type="evidence" value="ECO:0007669"/>
    <property type="project" value="UniProtKB-UniRule"/>
</dbReference>
<dbReference type="GO" id="GO:0030976">
    <property type="term" value="F:thiamine pyrophosphate binding"/>
    <property type="evidence" value="ECO:0007669"/>
    <property type="project" value="UniProtKB-UniRule"/>
</dbReference>
<dbReference type="PROSITE" id="PS00802">
    <property type="entry name" value="TRANSKETOLASE_2"/>
    <property type="match status" value="1"/>
</dbReference>
<keyword evidence="7 10" id="KW-0784">Thiamine biosynthesis</keyword>
<name>A0AA45WUJ9_9CLOT</name>
<comment type="subunit">
    <text evidence="3 10">Homodimer.</text>
</comment>
<dbReference type="FunFam" id="3.40.50.970:FF:000005">
    <property type="entry name" value="1-deoxy-D-xylulose-5-phosphate synthase"/>
    <property type="match status" value="1"/>
</dbReference>
<dbReference type="GO" id="GO:0019288">
    <property type="term" value="P:isopentenyl diphosphate biosynthetic process, methylerythritol 4-phosphate pathway"/>
    <property type="evidence" value="ECO:0007669"/>
    <property type="project" value="TreeGrafter"/>
</dbReference>
<sequence length="645" mass="71431">MTSLLEQIQSPKDLQALNEKELTMLAQEIRQFLVTSVSKTGGHLASNLGVVELTLALHQVYDTFQDKIIWDVGHQTYVHKLLTGRLQTFHTLRQYGGISGFPKRHESLHDHFNTGHSATSISAALGMATARDLKGEKHQIAAVIGDGAMTGGMAFEALNHAGQSHLDLTVVLNDNKMSIARNVGGLSNYLTRIRTMPVYSRLKEDLEHLMDHFAIGKSFYRTAEKAKDSIKYFFVPGVLFEELGFTYIGPIDGHQIHDLKEAFRLARRIGGPKLVHVMTVKGKGYGPAEKFPAKFHGIGTFDPETGKTPLLTRTPSFSQIAGSTLESLAESDPRVVAITAAMPDGTGLTNFEHRFPHRFFDVGIAEQHAVTFAAGQAAAGLRPFFAVYSSFLQRGYDQLIHDVCLQNLPVTFLVDRAGLVGNDGETHHGVFDISCLSAIPNLTILSPADGTELSDMMRYSLELNSPVLIRYPRGEAHALTVKREPIQYGKGSVLQVDGNDYLIIALGTMVHRALEVLNQTAKDGLFGQIINPRFVKPLDHTLLLRHGQQVRQVYVLEENQQIGGLGRQVQALYQENQLTCPVHTLGLPDNFTPQGDMNHLYQHLELTVEKLVQRIHKDSSQTSRQPHKVVSMNLTEKRSYGKTAN</sequence>
<dbReference type="InterPro" id="IPR005477">
    <property type="entry name" value="Dxylulose-5-P_synthase"/>
</dbReference>
<feature type="region of interest" description="Disordered" evidence="11">
    <location>
        <begin position="617"/>
        <end position="645"/>
    </location>
</feature>
<dbReference type="HAMAP" id="MF_00315">
    <property type="entry name" value="DXP_synth"/>
    <property type="match status" value="1"/>
</dbReference>
<protein>
    <recommendedName>
        <fullName evidence="10">1-deoxy-D-xylulose-5-phosphate synthase</fullName>
        <ecNumber evidence="10">2.2.1.7</ecNumber>
    </recommendedName>
    <alternativeName>
        <fullName evidence="10">1-deoxyxylulose-5-phosphate synthase</fullName>
        <shortName evidence="10">DXP synthase</shortName>
        <shortName evidence="10">DXPS</shortName>
    </alternativeName>
</protein>
<dbReference type="CDD" id="cd07033">
    <property type="entry name" value="TPP_PYR_DXS_TK_like"/>
    <property type="match status" value="1"/>
</dbReference>
<keyword evidence="8 10" id="KW-0786">Thiamine pyrophosphate</keyword>
<evidence type="ECO:0000256" key="7">
    <source>
        <dbReference type="ARBA" id="ARBA00022977"/>
    </source>
</evidence>
<comment type="catalytic activity">
    <reaction evidence="10">
        <text>D-glyceraldehyde 3-phosphate + pyruvate + H(+) = 1-deoxy-D-xylulose 5-phosphate + CO2</text>
        <dbReference type="Rhea" id="RHEA:12605"/>
        <dbReference type="ChEBI" id="CHEBI:15361"/>
        <dbReference type="ChEBI" id="CHEBI:15378"/>
        <dbReference type="ChEBI" id="CHEBI:16526"/>
        <dbReference type="ChEBI" id="CHEBI:57792"/>
        <dbReference type="ChEBI" id="CHEBI:59776"/>
        <dbReference type="EC" id="2.2.1.7"/>
    </reaction>
</comment>
<feature type="binding site" evidence="10">
    <location>
        <begin position="147"/>
        <end position="148"/>
    </location>
    <ligand>
        <name>thiamine diphosphate</name>
        <dbReference type="ChEBI" id="CHEBI:58937"/>
    </ligand>
</feature>
<evidence type="ECO:0000256" key="4">
    <source>
        <dbReference type="ARBA" id="ARBA00022679"/>
    </source>
</evidence>
<dbReference type="Pfam" id="PF02779">
    <property type="entry name" value="Transket_pyr"/>
    <property type="match status" value="1"/>
</dbReference>
<dbReference type="SUPFAM" id="SSF52518">
    <property type="entry name" value="Thiamin diphosphate-binding fold (THDP-binding)"/>
    <property type="match status" value="2"/>
</dbReference>
<comment type="pathway">
    <text evidence="1 10">Metabolic intermediate biosynthesis; 1-deoxy-D-xylulose 5-phosphate biosynthesis; 1-deoxy-D-xylulose 5-phosphate from D-glyceraldehyde 3-phosphate and pyruvate: step 1/1.</text>
</comment>
<proteinExistence type="inferred from homology"/>
<dbReference type="GO" id="GO:0005829">
    <property type="term" value="C:cytosol"/>
    <property type="evidence" value="ECO:0007669"/>
    <property type="project" value="TreeGrafter"/>
</dbReference>
<evidence type="ECO:0000313" key="13">
    <source>
        <dbReference type="EMBL" id="SMP48441.1"/>
    </source>
</evidence>
<reference evidence="13" key="1">
    <citation type="submission" date="2017-05" db="EMBL/GenBank/DDBJ databases">
        <authorList>
            <person name="Varghese N."/>
            <person name="Submissions S."/>
        </authorList>
    </citation>
    <scope>NUCLEOTIDE SEQUENCE</scope>
    <source>
        <strain evidence="13">Su22</strain>
    </source>
</reference>
<comment type="function">
    <text evidence="10">Catalyzes the acyloin condensation reaction between C atoms 2 and 3 of pyruvate and glyceraldehyde 3-phosphate to yield 1-deoxy-D-xylulose-5-phosphate (DXP).</text>
</comment>
<feature type="binding site" evidence="10">
    <location>
        <begin position="115"/>
        <end position="117"/>
    </location>
    <ligand>
        <name>thiamine diphosphate</name>
        <dbReference type="ChEBI" id="CHEBI:58937"/>
    </ligand>
</feature>
<dbReference type="SMART" id="SM00861">
    <property type="entry name" value="Transket_pyr"/>
    <property type="match status" value="1"/>
</dbReference>
<dbReference type="PANTHER" id="PTHR43322:SF5">
    <property type="entry name" value="1-DEOXY-D-XYLULOSE-5-PHOSPHATE SYNTHASE, CHLOROPLASTIC"/>
    <property type="match status" value="1"/>
</dbReference>
<evidence type="ECO:0000256" key="10">
    <source>
        <dbReference type="HAMAP-Rule" id="MF_00315"/>
    </source>
</evidence>
<dbReference type="EMBL" id="FXUF01000003">
    <property type="protein sequence ID" value="SMP48441.1"/>
    <property type="molecule type" value="Genomic_DNA"/>
</dbReference>
<dbReference type="InterPro" id="IPR020826">
    <property type="entry name" value="Transketolase_BS"/>
</dbReference>
<keyword evidence="14" id="KW-1185">Reference proteome</keyword>
<dbReference type="InterPro" id="IPR005475">
    <property type="entry name" value="Transketolase-like_Pyr-bd"/>
</dbReference>
<dbReference type="AlphaFoldDB" id="A0AA45WUJ9"/>
<dbReference type="Pfam" id="PF02780">
    <property type="entry name" value="Transketolase_C"/>
    <property type="match status" value="1"/>
</dbReference>
<keyword evidence="9 10" id="KW-0414">Isoprene biosynthesis</keyword>
<dbReference type="Pfam" id="PF13292">
    <property type="entry name" value="DXP_synthase_N"/>
    <property type="match status" value="1"/>
</dbReference>
<evidence type="ECO:0000313" key="14">
    <source>
        <dbReference type="Proteomes" id="UP001158066"/>
    </source>
</evidence>
<keyword evidence="5 10" id="KW-0479">Metal-binding</keyword>
<feature type="binding site" evidence="10">
    <location>
        <position position="175"/>
    </location>
    <ligand>
        <name>Mg(2+)</name>
        <dbReference type="ChEBI" id="CHEBI:18420"/>
    </ligand>
</feature>
<dbReference type="Gene3D" id="3.40.50.970">
    <property type="match status" value="2"/>
</dbReference>
<feature type="binding site" evidence="10">
    <location>
        <position position="175"/>
    </location>
    <ligand>
        <name>thiamine diphosphate</name>
        <dbReference type="ChEBI" id="CHEBI:58937"/>
    </ligand>
</feature>
<dbReference type="CDD" id="cd02007">
    <property type="entry name" value="TPP_DXS"/>
    <property type="match status" value="1"/>
</dbReference>
<dbReference type="InterPro" id="IPR033248">
    <property type="entry name" value="Transketolase_C"/>
</dbReference>
<evidence type="ECO:0000256" key="5">
    <source>
        <dbReference type="ARBA" id="ARBA00022723"/>
    </source>
</evidence>